<dbReference type="InterPro" id="IPR019734">
    <property type="entry name" value="TPR_rpt"/>
</dbReference>
<sequence length="568" mass="62589">MMTSLARFARRASFAAALCLGAGLAGAANSDATEALPGQELSGRTLYQFLLAEIAGARGEVGLSAQLYLELARSTRDPRIARRAAEIALYSRNIDVAVAAARLWVEVEPDSDDARRLLASMTEDRAGRLDEIQMQLARALAQNPGRLAQNLMGLNRTLARIEDRQVVNAVIMRLTEPYLDLPEAHFARAQAAIMAQEAMESMASLEKALELRPGWEPAVLLKAQVLQHAGAGEEAVKLLETEAAAHPDNRVLQQAYGRALIGAKRLEDARIVFRGLLETGPEDADLLYVNALLSMQLDEPEAAEPMFERALAAGHPEADAIRLQLGQLADTRREGEKARRWYAQVGDGPRRAEAVIRTAQSLAAENRLADARSLLQSEAGDEAELRRYTLAEVQLLREANDTAEALRVVEKALRAAPDDVNFLYESAMLAERLDRLDTMEERLRRVIELDPEHAHAYNALGYSLADRGLRLEEAQALIEQAIELSPDDPFILDSLGWVRFRRGDAAGALADLERAYDIRPDAEIAAHLGEVLWALGRRDDADRIFNAALARTADNDLLNRTITRLRGR</sequence>
<dbReference type="GO" id="GO:0000030">
    <property type="term" value="F:mannosyltransferase activity"/>
    <property type="evidence" value="ECO:0007669"/>
    <property type="project" value="TreeGrafter"/>
</dbReference>
<dbReference type="Proteomes" id="UP000536534">
    <property type="component" value="Unassembled WGS sequence"/>
</dbReference>
<dbReference type="AlphaFoldDB" id="A0A7X7LWG0"/>
<accession>A0A7X7LWG0</accession>
<evidence type="ECO:0000256" key="1">
    <source>
        <dbReference type="SAM" id="SignalP"/>
    </source>
</evidence>
<keyword evidence="1" id="KW-0732">Signal</keyword>
<dbReference type="SUPFAM" id="SSF48452">
    <property type="entry name" value="TPR-like"/>
    <property type="match status" value="2"/>
</dbReference>
<proteinExistence type="predicted"/>
<organism evidence="2 3">
    <name type="scientific">Thauera phenolivorans</name>
    <dbReference type="NCBI Taxonomy" id="1792543"/>
    <lineage>
        <taxon>Bacteria</taxon>
        <taxon>Pseudomonadati</taxon>
        <taxon>Pseudomonadota</taxon>
        <taxon>Betaproteobacteria</taxon>
        <taxon>Rhodocyclales</taxon>
        <taxon>Zoogloeaceae</taxon>
        <taxon>Thauera</taxon>
    </lineage>
</organism>
<protein>
    <submittedName>
        <fullName evidence="2">Tetratricopeptide repeat protein</fullName>
    </submittedName>
</protein>
<dbReference type="GO" id="GO:0035269">
    <property type="term" value="P:protein O-linked glycosylation via mannose"/>
    <property type="evidence" value="ECO:0007669"/>
    <property type="project" value="TreeGrafter"/>
</dbReference>
<dbReference type="Pfam" id="PF13432">
    <property type="entry name" value="TPR_16"/>
    <property type="match status" value="3"/>
</dbReference>
<dbReference type="Pfam" id="PF14559">
    <property type="entry name" value="TPR_19"/>
    <property type="match status" value="1"/>
</dbReference>
<name>A0A7X7LWG0_9RHOO</name>
<dbReference type="InterPro" id="IPR011990">
    <property type="entry name" value="TPR-like_helical_dom_sf"/>
</dbReference>
<feature type="chain" id="PRO_5031078757" evidence="1">
    <location>
        <begin position="28"/>
        <end position="568"/>
    </location>
</feature>
<dbReference type="SMART" id="SM00028">
    <property type="entry name" value="TPR"/>
    <property type="match status" value="5"/>
</dbReference>
<evidence type="ECO:0000313" key="2">
    <source>
        <dbReference type="EMBL" id="NLF54513.1"/>
    </source>
</evidence>
<reference evidence="2 3" key="1">
    <citation type="journal article" date="2020" name="Biotechnol. Biofuels">
        <title>New insights from the biogas microbiome by comprehensive genome-resolved metagenomics of nearly 1600 species originating from multiple anaerobic digesters.</title>
        <authorList>
            <person name="Campanaro S."/>
            <person name="Treu L."/>
            <person name="Rodriguez-R L.M."/>
            <person name="Kovalovszki A."/>
            <person name="Ziels R.M."/>
            <person name="Maus I."/>
            <person name="Zhu X."/>
            <person name="Kougias P.G."/>
            <person name="Basile A."/>
            <person name="Luo G."/>
            <person name="Schluter A."/>
            <person name="Konstantinidis K.T."/>
            <person name="Angelidaki I."/>
        </authorList>
    </citation>
    <scope>NUCLEOTIDE SEQUENCE [LARGE SCALE GENOMIC DNA]</scope>
    <source>
        <strain evidence="2">AS06rmzACSIP_256</strain>
    </source>
</reference>
<evidence type="ECO:0000313" key="3">
    <source>
        <dbReference type="Proteomes" id="UP000536534"/>
    </source>
</evidence>
<comment type="caution">
    <text evidence="2">The sequence shown here is derived from an EMBL/GenBank/DDBJ whole genome shotgun (WGS) entry which is preliminary data.</text>
</comment>
<dbReference type="Gene3D" id="1.25.40.10">
    <property type="entry name" value="Tetratricopeptide repeat domain"/>
    <property type="match status" value="3"/>
</dbReference>
<gene>
    <name evidence="2" type="ORF">GX576_09000</name>
</gene>
<feature type="signal peptide" evidence="1">
    <location>
        <begin position="1"/>
        <end position="27"/>
    </location>
</feature>
<dbReference type="PANTHER" id="PTHR44216:SF3">
    <property type="entry name" value="PROTEIN O-MANNOSYL-TRANSFERASE TMTC2"/>
    <property type="match status" value="1"/>
</dbReference>
<dbReference type="InterPro" id="IPR052384">
    <property type="entry name" value="TMTC_O-mannosyltransferase"/>
</dbReference>
<dbReference type="EMBL" id="JAAYYV010000229">
    <property type="protein sequence ID" value="NLF54513.1"/>
    <property type="molecule type" value="Genomic_DNA"/>
</dbReference>
<dbReference type="PANTHER" id="PTHR44216">
    <property type="entry name" value="PROTEIN O-MANNOSYL-TRANSFERASE TMTC2"/>
    <property type="match status" value="1"/>
</dbReference>